<name>A0A9N9AFA0_9GLOM</name>
<keyword evidence="3" id="KW-1185">Reference proteome</keyword>
<dbReference type="Proteomes" id="UP000789739">
    <property type="component" value="Unassembled WGS sequence"/>
</dbReference>
<organism evidence="2 3">
    <name type="scientific">Paraglomus brasilianum</name>
    <dbReference type="NCBI Taxonomy" id="144538"/>
    <lineage>
        <taxon>Eukaryota</taxon>
        <taxon>Fungi</taxon>
        <taxon>Fungi incertae sedis</taxon>
        <taxon>Mucoromycota</taxon>
        <taxon>Glomeromycotina</taxon>
        <taxon>Glomeromycetes</taxon>
        <taxon>Paraglomerales</taxon>
        <taxon>Paraglomeraceae</taxon>
        <taxon>Paraglomus</taxon>
    </lineage>
</organism>
<dbReference type="CDD" id="cd00167">
    <property type="entry name" value="SANT"/>
    <property type="match status" value="1"/>
</dbReference>
<dbReference type="SUPFAM" id="SSF46689">
    <property type="entry name" value="Homeodomain-like"/>
    <property type="match status" value="1"/>
</dbReference>
<evidence type="ECO:0000313" key="2">
    <source>
        <dbReference type="EMBL" id="CAG8530976.1"/>
    </source>
</evidence>
<dbReference type="Pfam" id="PF00249">
    <property type="entry name" value="Myb_DNA-binding"/>
    <property type="match status" value="1"/>
</dbReference>
<gene>
    <name evidence="2" type="ORF">PBRASI_LOCUS4107</name>
</gene>
<dbReference type="EMBL" id="CAJVPI010000405">
    <property type="protein sequence ID" value="CAG8530976.1"/>
    <property type="molecule type" value="Genomic_DNA"/>
</dbReference>
<accession>A0A9N9AFA0</accession>
<evidence type="ECO:0000259" key="1">
    <source>
        <dbReference type="SMART" id="SM00717"/>
    </source>
</evidence>
<evidence type="ECO:0000313" key="3">
    <source>
        <dbReference type="Proteomes" id="UP000789739"/>
    </source>
</evidence>
<sequence>MRLAVGGPKRKIVYSIVRLSKQSQPSRKTNILKYDLRLRDVNGQIKWKIINANWDQKELKKLEENIEKYGEDWKQVVKGLPGKTCQQVRAEKRKIDIRTNQSRHVTVGISLSMASIVNWSQEKIKKLKKTLKDMETSRQRPTW</sequence>
<dbReference type="AlphaFoldDB" id="A0A9N9AFA0"/>
<proteinExistence type="predicted"/>
<comment type="caution">
    <text evidence="2">The sequence shown here is derived from an EMBL/GenBank/DDBJ whole genome shotgun (WGS) entry which is preliminary data.</text>
</comment>
<feature type="domain" description="Myb-like" evidence="1">
    <location>
        <begin position="50"/>
        <end position="98"/>
    </location>
</feature>
<dbReference type="InterPro" id="IPR001005">
    <property type="entry name" value="SANT/Myb"/>
</dbReference>
<dbReference type="InterPro" id="IPR009057">
    <property type="entry name" value="Homeodomain-like_sf"/>
</dbReference>
<reference evidence="2" key="1">
    <citation type="submission" date="2021-06" db="EMBL/GenBank/DDBJ databases">
        <authorList>
            <person name="Kallberg Y."/>
            <person name="Tangrot J."/>
            <person name="Rosling A."/>
        </authorList>
    </citation>
    <scope>NUCLEOTIDE SEQUENCE</scope>
    <source>
        <strain evidence="2">BR232B</strain>
    </source>
</reference>
<dbReference type="SMART" id="SM00717">
    <property type="entry name" value="SANT"/>
    <property type="match status" value="1"/>
</dbReference>
<protein>
    <submittedName>
        <fullName evidence="2">4416_t:CDS:1</fullName>
    </submittedName>
</protein>
<dbReference type="Gene3D" id="1.10.10.60">
    <property type="entry name" value="Homeodomain-like"/>
    <property type="match status" value="1"/>
</dbReference>